<keyword evidence="2" id="KW-1185">Reference proteome</keyword>
<evidence type="ECO:0000313" key="2">
    <source>
        <dbReference type="Proteomes" id="UP000309997"/>
    </source>
</evidence>
<dbReference type="EMBL" id="RCHU02000017">
    <property type="protein sequence ID" value="KAL3567885.1"/>
    <property type="molecule type" value="Genomic_DNA"/>
</dbReference>
<reference evidence="1 2" key="1">
    <citation type="journal article" date="2024" name="Plant Biotechnol. J.">
        <title>Genome and CRISPR/Cas9 system of a widespread forest tree (Populus alba) in the world.</title>
        <authorList>
            <person name="Liu Y.J."/>
            <person name="Jiang P.F."/>
            <person name="Han X.M."/>
            <person name="Li X.Y."/>
            <person name="Wang H.M."/>
            <person name="Wang Y.J."/>
            <person name="Wang X.X."/>
            <person name="Zeng Q.Y."/>
        </authorList>
    </citation>
    <scope>NUCLEOTIDE SEQUENCE [LARGE SCALE GENOMIC DNA]</scope>
    <source>
        <strain evidence="2">cv. PAL-ZL1</strain>
    </source>
</reference>
<name>A0ACC4ANX0_POPAL</name>
<proteinExistence type="predicted"/>
<accession>A0ACC4ANX0</accession>
<comment type="caution">
    <text evidence="1">The sequence shown here is derived from an EMBL/GenBank/DDBJ whole genome shotgun (WGS) entry which is preliminary data.</text>
</comment>
<evidence type="ECO:0000313" key="1">
    <source>
        <dbReference type="EMBL" id="KAL3567885.1"/>
    </source>
</evidence>
<dbReference type="Proteomes" id="UP000309997">
    <property type="component" value="Unassembled WGS sequence"/>
</dbReference>
<sequence>MIDVFEFYELQKLEYWIWFWKFNSPSCLLDFGEVPLDEGIEHSSVGIEEIVDSFEIITVNVSSQGTIPGASYKVCGVVESVLYNLLMKISRVLCCSGSPPSLEYSCMVYAAGVKAFGRTFYFGNDNSNPNSKTLNTLSEQTSIHGEKRSKVNEDISIR</sequence>
<gene>
    <name evidence="1" type="ORF">D5086_030536</name>
</gene>
<organism evidence="1 2">
    <name type="scientific">Populus alba</name>
    <name type="common">White poplar</name>
    <dbReference type="NCBI Taxonomy" id="43335"/>
    <lineage>
        <taxon>Eukaryota</taxon>
        <taxon>Viridiplantae</taxon>
        <taxon>Streptophyta</taxon>
        <taxon>Embryophyta</taxon>
        <taxon>Tracheophyta</taxon>
        <taxon>Spermatophyta</taxon>
        <taxon>Magnoliopsida</taxon>
        <taxon>eudicotyledons</taxon>
        <taxon>Gunneridae</taxon>
        <taxon>Pentapetalae</taxon>
        <taxon>rosids</taxon>
        <taxon>fabids</taxon>
        <taxon>Malpighiales</taxon>
        <taxon>Salicaceae</taxon>
        <taxon>Saliceae</taxon>
        <taxon>Populus</taxon>
    </lineage>
</organism>
<protein>
    <submittedName>
        <fullName evidence="1">Uncharacterized protein</fullName>
    </submittedName>
</protein>